<feature type="non-terminal residue" evidence="1">
    <location>
        <position position="382"/>
    </location>
</feature>
<protein>
    <submittedName>
        <fullName evidence="1">Uncharacterized protein</fullName>
    </submittedName>
</protein>
<dbReference type="EMBL" id="UINC01065853">
    <property type="protein sequence ID" value="SVB95944.1"/>
    <property type="molecule type" value="Genomic_DNA"/>
</dbReference>
<sequence>MLKGEHPRDFYLAQPFFGTEWDKNDRIKIVTRYDNDAKPIDSWHLLWNRSGTRSAYSIQFHQNGMITRIDSLLFSHKLSEVKSGWKAIVKSTKDGRPSRVDVFDAKGVRYYFYRFHYYQRIDSVLSMEIIRSSYFRSDSSLVGRHLLFMENGEWLREIHYKNAQDQLIQTVQFDTYFERDETIKIIFDGTGREIESRILPISYPDVHAYRFEWKPDTIVIMEDVEIEEDTVTYISPVLGLGWYGFPLLYESSLSRTDPYPIFGVFFAPRGNMTIREKKLSLGVELVSYKIALTDTNAIIEGIGALAAMQYNLDIKYDWVPENVETAFRIGAGMLSMGYGLSLSASIGYHLLPSRLYMGIYAQSLAAFNELGENTITGWGSLG</sequence>
<dbReference type="AlphaFoldDB" id="A0A382I877"/>
<gene>
    <name evidence="1" type="ORF">METZ01_LOCUS248798</name>
</gene>
<accession>A0A382I877</accession>
<evidence type="ECO:0000313" key="1">
    <source>
        <dbReference type="EMBL" id="SVB95944.1"/>
    </source>
</evidence>
<name>A0A382I877_9ZZZZ</name>
<organism evidence="1">
    <name type="scientific">marine metagenome</name>
    <dbReference type="NCBI Taxonomy" id="408172"/>
    <lineage>
        <taxon>unclassified sequences</taxon>
        <taxon>metagenomes</taxon>
        <taxon>ecological metagenomes</taxon>
    </lineage>
</organism>
<reference evidence="1" key="1">
    <citation type="submission" date="2018-05" db="EMBL/GenBank/DDBJ databases">
        <authorList>
            <person name="Lanie J.A."/>
            <person name="Ng W.-L."/>
            <person name="Kazmierczak K.M."/>
            <person name="Andrzejewski T.M."/>
            <person name="Davidsen T.M."/>
            <person name="Wayne K.J."/>
            <person name="Tettelin H."/>
            <person name="Glass J.I."/>
            <person name="Rusch D."/>
            <person name="Podicherti R."/>
            <person name="Tsui H.-C.T."/>
            <person name="Winkler M.E."/>
        </authorList>
    </citation>
    <scope>NUCLEOTIDE SEQUENCE</scope>
</reference>
<proteinExistence type="predicted"/>